<accession>A0A493U375</accession>
<evidence type="ECO:0000256" key="2">
    <source>
        <dbReference type="ARBA" id="ARBA00022737"/>
    </source>
</evidence>
<reference evidence="7" key="2">
    <citation type="submission" date="2025-08" db="UniProtKB">
        <authorList>
            <consortium name="Ensembl"/>
        </authorList>
    </citation>
    <scope>IDENTIFICATION</scope>
</reference>
<dbReference type="OMA" id="TWDICAF"/>
<dbReference type="GeneTree" id="ENSGT00940000159003"/>
<dbReference type="SMART" id="SM00132">
    <property type="entry name" value="LIM"/>
    <property type="match status" value="1"/>
</dbReference>
<evidence type="ECO:0000313" key="7">
    <source>
        <dbReference type="Ensembl" id="ENSAPLP00000032567.1"/>
    </source>
</evidence>
<proteinExistence type="predicted"/>
<dbReference type="GO" id="GO:0046872">
    <property type="term" value="F:metal ion binding"/>
    <property type="evidence" value="ECO:0007669"/>
    <property type="project" value="UniProtKB-KW"/>
</dbReference>
<dbReference type="SUPFAM" id="SSF57716">
    <property type="entry name" value="Glucocorticoid receptor-like (DNA-binding domain)"/>
    <property type="match status" value="1"/>
</dbReference>
<dbReference type="PANTHER" id="PTHR24207:SF1">
    <property type="entry name" value="FILAMIN-BINDING LIM PROTEIN 1"/>
    <property type="match status" value="1"/>
</dbReference>
<dbReference type="STRING" id="8840.ENSAPLP00000032567"/>
<keyword evidence="4 5" id="KW-0440">LIM domain</keyword>
<evidence type="ECO:0000256" key="1">
    <source>
        <dbReference type="ARBA" id="ARBA00022723"/>
    </source>
</evidence>
<keyword evidence="8" id="KW-1185">Reference proteome</keyword>
<keyword evidence="2" id="KW-0677">Repeat</keyword>
<keyword evidence="1 5" id="KW-0479">Metal-binding</keyword>
<dbReference type="Gene3D" id="2.10.110.10">
    <property type="entry name" value="Cysteine Rich Protein"/>
    <property type="match status" value="1"/>
</dbReference>
<reference evidence="7" key="3">
    <citation type="submission" date="2025-09" db="UniProtKB">
        <authorList>
            <consortium name="Ensembl"/>
        </authorList>
    </citation>
    <scope>IDENTIFICATION</scope>
</reference>
<dbReference type="InterPro" id="IPR001781">
    <property type="entry name" value="Znf_LIM"/>
</dbReference>
<dbReference type="GO" id="GO:0001725">
    <property type="term" value="C:stress fiber"/>
    <property type="evidence" value="ECO:0007669"/>
    <property type="project" value="TreeGrafter"/>
</dbReference>
<dbReference type="Pfam" id="PF00412">
    <property type="entry name" value="LIM"/>
    <property type="match status" value="1"/>
</dbReference>
<dbReference type="FunFam" id="2.10.110.10:FF:000097">
    <property type="entry name" value="Filamin-binding LIM protein 1"/>
    <property type="match status" value="1"/>
</dbReference>
<keyword evidence="3 5" id="KW-0862">Zinc</keyword>
<dbReference type="GO" id="GO:0031005">
    <property type="term" value="F:filamin binding"/>
    <property type="evidence" value="ECO:0007669"/>
    <property type="project" value="TreeGrafter"/>
</dbReference>
<reference evidence="7 8" key="1">
    <citation type="submission" date="2017-10" db="EMBL/GenBank/DDBJ databases">
        <title>A new Pekin duck reference genome.</title>
        <authorList>
            <person name="Hou Z.-C."/>
            <person name="Zhou Z.-K."/>
            <person name="Zhu F."/>
            <person name="Hou S.-S."/>
        </authorList>
    </citation>
    <scope>NUCLEOTIDE SEQUENCE [LARGE SCALE GENOMIC DNA]</scope>
</reference>
<feature type="domain" description="LIM zinc-binding" evidence="6">
    <location>
        <begin position="10"/>
        <end position="71"/>
    </location>
</feature>
<evidence type="ECO:0000259" key="6">
    <source>
        <dbReference type="PROSITE" id="PS50023"/>
    </source>
</evidence>
<evidence type="ECO:0000256" key="3">
    <source>
        <dbReference type="ARBA" id="ARBA00022833"/>
    </source>
</evidence>
<dbReference type="PANTHER" id="PTHR24207">
    <property type="entry name" value="ZYX102 PROTEIN"/>
    <property type="match status" value="1"/>
</dbReference>
<sequence>LNPIPLDTWDICAFCHKAVGPREPTVEAMRKQYHADCFTCRTCQQRLAGQRYYQRDGRPTCDACYQWSSASPECLQLRNLEHGQDVKKKKKKEKETPNHRALFSFFFQSPCKSKLSRL</sequence>
<protein>
    <recommendedName>
        <fullName evidence="6">LIM zinc-binding domain-containing protein</fullName>
    </recommendedName>
</protein>
<dbReference type="GO" id="GO:0005925">
    <property type="term" value="C:focal adhesion"/>
    <property type="evidence" value="ECO:0007669"/>
    <property type="project" value="TreeGrafter"/>
</dbReference>
<organism evidence="7 8">
    <name type="scientific">Anas platyrhynchos platyrhynchos</name>
    <name type="common">Northern mallard</name>
    <dbReference type="NCBI Taxonomy" id="8840"/>
    <lineage>
        <taxon>Eukaryota</taxon>
        <taxon>Metazoa</taxon>
        <taxon>Chordata</taxon>
        <taxon>Craniata</taxon>
        <taxon>Vertebrata</taxon>
        <taxon>Euteleostomi</taxon>
        <taxon>Archelosauria</taxon>
        <taxon>Archosauria</taxon>
        <taxon>Dinosauria</taxon>
        <taxon>Saurischia</taxon>
        <taxon>Theropoda</taxon>
        <taxon>Coelurosauria</taxon>
        <taxon>Aves</taxon>
        <taxon>Neognathae</taxon>
        <taxon>Galloanserae</taxon>
        <taxon>Anseriformes</taxon>
        <taxon>Anatidae</taxon>
        <taxon>Anatinae</taxon>
        <taxon>Anas</taxon>
    </lineage>
</organism>
<dbReference type="PROSITE" id="PS00478">
    <property type="entry name" value="LIM_DOMAIN_1"/>
    <property type="match status" value="1"/>
</dbReference>
<name>A0A493U375_ANAPP</name>
<evidence type="ECO:0000256" key="5">
    <source>
        <dbReference type="PROSITE-ProRule" id="PRU00125"/>
    </source>
</evidence>
<dbReference type="Proteomes" id="UP000016666">
    <property type="component" value="Chromosome 22"/>
</dbReference>
<dbReference type="PROSITE" id="PS50023">
    <property type="entry name" value="LIM_DOMAIN_2"/>
    <property type="match status" value="1"/>
</dbReference>
<evidence type="ECO:0000313" key="8">
    <source>
        <dbReference type="Proteomes" id="UP000016666"/>
    </source>
</evidence>
<dbReference type="GO" id="GO:0098609">
    <property type="term" value="P:cell-cell adhesion"/>
    <property type="evidence" value="ECO:0007669"/>
    <property type="project" value="TreeGrafter"/>
</dbReference>
<evidence type="ECO:0000256" key="4">
    <source>
        <dbReference type="ARBA" id="ARBA00023038"/>
    </source>
</evidence>
<dbReference type="AlphaFoldDB" id="A0A493U375"/>
<dbReference type="Ensembl" id="ENSAPLT00000041038.1">
    <property type="protein sequence ID" value="ENSAPLP00000032567.1"/>
    <property type="gene ID" value="ENSAPLG00000029152.1"/>
</dbReference>